<feature type="transmembrane region" description="Helical" evidence="1">
    <location>
        <begin position="23"/>
        <end position="41"/>
    </location>
</feature>
<dbReference type="AlphaFoldDB" id="A0A4S4BZP4"/>
<dbReference type="Proteomes" id="UP000310636">
    <property type="component" value="Unassembled WGS sequence"/>
</dbReference>
<keyword evidence="1" id="KW-1133">Transmembrane helix</keyword>
<evidence type="ECO:0000313" key="2">
    <source>
        <dbReference type="EMBL" id="THF80750.1"/>
    </source>
</evidence>
<keyword evidence="3" id="KW-1185">Reference proteome</keyword>
<gene>
    <name evidence="2" type="ORF">E6C55_09705</name>
</gene>
<dbReference type="InterPro" id="IPR052913">
    <property type="entry name" value="Glycopeptide_resist_protein"/>
</dbReference>
<protein>
    <submittedName>
        <fullName evidence="2">Vanomycin resistance protein VanB</fullName>
    </submittedName>
</protein>
<evidence type="ECO:0000256" key="1">
    <source>
        <dbReference type="SAM" id="Phobius"/>
    </source>
</evidence>
<keyword evidence="1" id="KW-0812">Transmembrane</keyword>
<name>A0A4S4BZP4_9BACL</name>
<dbReference type="Pfam" id="PF04294">
    <property type="entry name" value="VanW"/>
    <property type="match status" value="1"/>
</dbReference>
<accession>A0A4S4BZP4</accession>
<comment type="caution">
    <text evidence="2">The sequence shown here is derived from an EMBL/GenBank/DDBJ whole genome shotgun (WGS) entry which is preliminary data.</text>
</comment>
<dbReference type="EMBL" id="SSOB01000010">
    <property type="protein sequence ID" value="THF80750.1"/>
    <property type="molecule type" value="Genomic_DNA"/>
</dbReference>
<organism evidence="2 3">
    <name type="scientific">Cohnella fermenti</name>
    <dbReference type="NCBI Taxonomy" id="2565925"/>
    <lineage>
        <taxon>Bacteria</taxon>
        <taxon>Bacillati</taxon>
        <taxon>Bacillota</taxon>
        <taxon>Bacilli</taxon>
        <taxon>Bacillales</taxon>
        <taxon>Paenibacillaceae</taxon>
        <taxon>Cohnella</taxon>
    </lineage>
</organism>
<proteinExistence type="predicted"/>
<dbReference type="PANTHER" id="PTHR35788">
    <property type="entry name" value="EXPORTED PROTEIN-RELATED"/>
    <property type="match status" value="1"/>
</dbReference>
<dbReference type="OrthoDB" id="9813301at2"/>
<dbReference type="PANTHER" id="PTHR35788:SF1">
    <property type="entry name" value="EXPORTED PROTEIN"/>
    <property type="match status" value="1"/>
</dbReference>
<reference evidence="2 3" key="1">
    <citation type="submission" date="2019-04" db="EMBL/GenBank/DDBJ databases">
        <title>Cohnella sp. nov. isolated from preserved vegetables.</title>
        <authorList>
            <person name="Lin S.-Y."/>
            <person name="Hung M.-H."/>
            <person name="Young C.-C."/>
        </authorList>
    </citation>
    <scope>NUCLEOTIDE SEQUENCE [LARGE SCALE GENOMIC DNA]</scope>
    <source>
        <strain evidence="2 3">CC-MHH1044</strain>
    </source>
</reference>
<sequence>MYASIFMFWIPVDESEGMPMRKWWIAAIVGVIVLGVGAGTAGGRAIREGDNVLPPNLRVGGLQLGGMSSEQALGILEARIRELEGTTVGLNGALSDAASLTLAELGMSVGAKEAAADLEAFGKAKWHQRGKMKKELRADYEMEATWDEAELRSETARAWGELGASEPRDASRTITAQDEVVYTPEAVGTEADLAALRASIVELTPQSLADSPSGAYKLALPLQGVAPATTVASLKEEGLSRKIMEFATSFATSGEGRSYNVAAAAAALDGTLLLPGDEFSYADIVAKAEQDYGFREAPVIQNGKLVPGIGGGICQVSSTLYNAIIRVDGITVTQRRNHSIPVSYLPLGLDATFADGYIDFRFRNDTGKQLLIRTVVEDKTLTVKLFGTMDENVSYEIETVRQQGGEGIVIESYRVRKVNGEATERTKLATSTYKTQNGLVAVNPAEPV</sequence>
<keyword evidence="1" id="KW-0472">Membrane</keyword>
<dbReference type="InterPro" id="IPR007391">
    <property type="entry name" value="Vancomycin_resist_VanW"/>
</dbReference>
<evidence type="ECO:0000313" key="3">
    <source>
        <dbReference type="Proteomes" id="UP000310636"/>
    </source>
</evidence>